<sequence>MNCLLCNGPVAAKLTIRELIWPGSLVMPVVCSKCRQQFMPLEGEQRCPACCRLQDASQLCPECRCWRQMYSWKLTHQALYCYNTAMKEFMHQYKFAGDYRLRAVFAAEFTAAIRQKRAEVVVPIPVTQATMATRGFNQVTGLLDGVKLTPCLQHRTLEKTAQSHKSRRERLQTPQPFALSGPAADLAGKRVLLVDDVYTTGRTLYHAADLLYQAGAANVISISLAR</sequence>
<accession>A0ABP2L7E3</accession>
<evidence type="ECO:0000313" key="5">
    <source>
        <dbReference type="Proteomes" id="UP000006035"/>
    </source>
</evidence>
<evidence type="ECO:0000313" key="4">
    <source>
        <dbReference type="EMBL" id="EGS36093.1"/>
    </source>
</evidence>
<dbReference type="CDD" id="cd06223">
    <property type="entry name" value="PRTases_typeI"/>
    <property type="match status" value="1"/>
</dbReference>
<evidence type="ECO:0000256" key="2">
    <source>
        <dbReference type="SAM" id="MobiDB-lite"/>
    </source>
</evidence>
<protein>
    <submittedName>
        <fullName evidence="4">ComF family protein</fullName>
    </submittedName>
</protein>
<dbReference type="Pfam" id="PF00156">
    <property type="entry name" value="Pribosyltran"/>
    <property type="match status" value="1"/>
</dbReference>
<feature type="domain" description="Phosphoribosyltransferase" evidence="3">
    <location>
        <begin position="165"/>
        <end position="225"/>
    </location>
</feature>
<reference evidence="4 5" key="1">
    <citation type="submission" date="2011-05" db="EMBL/GenBank/DDBJ databases">
        <authorList>
            <person name="Durkin A.S."/>
            <person name="Kim M."/>
            <person name="Radune D."/>
            <person name="Hostetler J."/>
            <person name="Torralba M."/>
            <person name="Gillis M."/>
            <person name="Methe B."/>
            <person name="Sutton G."/>
            <person name="Nelson K.E."/>
        </authorList>
    </citation>
    <scope>NUCLEOTIDE SEQUENCE [LARGE SCALE GENOMIC DNA]</scope>
    <source>
        <strain evidence="4 5">F0423</strain>
    </source>
</reference>
<dbReference type="EMBL" id="AFTL01000019">
    <property type="protein sequence ID" value="EGS36093.1"/>
    <property type="molecule type" value="Genomic_DNA"/>
</dbReference>
<name>A0ABP2L7E3_9LACO</name>
<feature type="region of interest" description="Disordered" evidence="2">
    <location>
        <begin position="159"/>
        <end position="178"/>
    </location>
</feature>
<dbReference type="InterPro" id="IPR051910">
    <property type="entry name" value="ComF/GntX_DNA_util-trans"/>
</dbReference>
<comment type="similarity">
    <text evidence="1">Belongs to the ComF/GntX family.</text>
</comment>
<dbReference type="InterPro" id="IPR029057">
    <property type="entry name" value="PRTase-like"/>
</dbReference>
<evidence type="ECO:0000256" key="1">
    <source>
        <dbReference type="ARBA" id="ARBA00008007"/>
    </source>
</evidence>
<dbReference type="Gene3D" id="3.40.50.2020">
    <property type="match status" value="1"/>
</dbReference>
<evidence type="ECO:0000259" key="3">
    <source>
        <dbReference type="Pfam" id="PF00156"/>
    </source>
</evidence>
<dbReference type="SUPFAM" id="SSF53271">
    <property type="entry name" value="PRTase-like"/>
    <property type="match status" value="1"/>
</dbReference>
<dbReference type="PANTHER" id="PTHR47505:SF1">
    <property type="entry name" value="DNA UTILIZATION PROTEIN YHGH"/>
    <property type="match status" value="1"/>
</dbReference>
<organism evidence="4 5">
    <name type="scientific">Limosilactobacillus oris F0423</name>
    <dbReference type="NCBI Taxonomy" id="944562"/>
    <lineage>
        <taxon>Bacteria</taxon>
        <taxon>Bacillati</taxon>
        <taxon>Bacillota</taxon>
        <taxon>Bacilli</taxon>
        <taxon>Lactobacillales</taxon>
        <taxon>Lactobacillaceae</taxon>
        <taxon>Limosilactobacillus</taxon>
    </lineage>
</organism>
<keyword evidence="5" id="KW-1185">Reference proteome</keyword>
<comment type="caution">
    <text evidence="4">The sequence shown here is derived from an EMBL/GenBank/DDBJ whole genome shotgun (WGS) entry which is preliminary data.</text>
</comment>
<dbReference type="Proteomes" id="UP000006035">
    <property type="component" value="Unassembled WGS sequence"/>
</dbReference>
<dbReference type="PANTHER" id="PTHR47505">
    <property type="entry name" value="DNA UTILIZATION PROTEIN YHGH"/>
    <property type="match status" value="1"/>
</dbReference>
<proteinExistence type="inferred from homology"/>
<gene>
    <name evidence="4" type="ORF">HMPREF9102_1128</name>
</gene>
<dbReference type="InterPro" id="IPR000836">
    <property type="entry name" value="PRTase_dom"/>
</dbReference>